<dbReference type="Proteomes" id="UP001631993">
    <property type="component" value="Unassembled WGS sequence"/>
</dbReference>
<protein>
    <submittedName>
        <fullName evidence="3">YDG/SRA domain-containing protein</fullName>
    </submittedName>
</protein>
<evidence type="ECO:0000256" key="1">
    <source>
        <dbReference type="SAM" id="MobiDB-lite"/>
    </source>
</evidence>
<dbReference type="SUPFAM" id="SSF88697">
    <property type="entry name" value="PUA domain-like"/>
    <property type="match status" value="1"/>
</dbReference>
<dbReference type="InterPro" id="IPR003615">
    <property type="entry name" value="HNH_nuc"/>
</dbReference>
<proteinExistence type="predicted"/>
<dbReference type="EMBL" id="JBJVNE010000005">
    <property type="protein sequence ID" value="MFM9646682.1"/>
    <property type="molecule type" value="Genomic_DNA"/>
</dbReference>
<keyword evidence="4" id="KW-1185">Reference proteome</keyword>
<dbReference type="CDD" id="cd00085">
    <property type="entry name" value="HNHc"/>
    <property type="match status" value="1"/>
</dbReference>
<reference evidence="3 4" key="1">
    <citation type="submission" date="2024-12" db="EMBL/GenBank/DDBJ databases">
        <title>Forecasting of Potato common scab and diversities of Pathogenic streptomyces spp. in china.</title>
        <authorList>
            <person name="Handique U."/>
            <person name="Wu J."/>
        </authorList>
    </citation>
    <scope>NUCLEOTIDE SEQUENCE [LARGE SCALE GENOMIC DNA]</scope>
    <source>
        <strain evidence="3 4">ZRIMU1585</strain>
    </source>
</reference>
<evidence type="ECO:0000313" key="4">
    <source>
        <dbReference type="Proteomes" id="UP001631993"/>
    </source>
</evidence>
<gene>
    <name evidence="3" type="ORF">ACKI1S_11075</name>
</gene>
<dbReference type="Gene3D" id="2.30.280.10">
    <property type="entry name" value="SRA-YDG"/>
    <property type="match status" value="1"/>
</dbReference>
<accession>A0ABW9IFB5</accession>
<dbReference type="PANTHER" id="PTHR14140:SF27">
    <property type="entry name" value="OS04G0289800 PROTEIN"/>
    <property type="match status" value="1"/>
</dbReference>
<sequence>MRIERVIGHVLGVPVGAVFHRRLDVQRAKLHQTNQKGISWLFGEDGSKVGDAIVLHGGYEDDEDHWDWIRYTGASEGKDKDASGRLLRSQSWSYTDNAAMRLSYERAHPIRVIRGYEGDPRYSPNDCYRYDGLYEITELRTATSRSPAPDGSPIKICQFDLRRLPKPEQAQTDLERRVIAALDELDDEQDDDPPGQEDQPGAAQTAEKFPEARSMRVRRLIRDTAAAKRIKKLYEGECQLCGLRMVGPDGKPYSEGAHIRPLGKPHHGPDVEPNILCLCPNCHVRLDIGAVVIDEDWSVIRRVGLFGVDLRPKLHMSDEHTVHPEYVRYHRTHWEQRAADLE</sequence>
<feature type="region of interest" description="Disordered" evidence="1">
    <location>
        <begin position="186"/>
        <end position="209"/>
    </location>
</feature>
<dbReference type="Gene3D" id="1.10.30.50">
    <property type="match status" value="1"/>
</dbReference>
<organism evidence="3 4">
    <name type="scientific">Streptomyces galilaeus</name>
    <dbReference type="NCBI Taxonomy" id="33899"/>
    <lineage>
        <taxon>Bacteria</taxon>
        <taxon>Bacillati</taxon>
        <taxon>Actinomycetota</taxon>
        <taxon>Actinomycetes</taxon>
        <taxon>Kitasatosporales</taxon>
        <taxon>Streptomycetaceae</taxon>
        <taxon>Streptomyces</taxon>
    </lineage>
</organism>
<dbReference type="PANTHER" id="PTHR14140">
    <property type="entry name" value="E3 UBIQUITIN-PROTEIN LIGASE UHRF-RELATED"/>
    <property type="match status" value="1"/>
</dbReference>
<dbReference type="InterPro" id="IPR003105">
    <property type="entry name" value="SRA_YDG"/>
</dbReference>
<dbReference type="Pfam" id="PF13391">
    <property type="entry name" value="HNH_2"/>
    <property type="match status" value="1"/>
</dbReference>
<name>A0ABW9IFB5_STRGJ</name>
<dbReference type="SMART" id="SM00466">
    <property type="entry name" value="SRA"/>
    <property type="match status" value="1"/>
</dbReference>
<evidence type="ECO:0000259" key="2">
    <source>
        <dbReference type="PROSITE" id="PS51015"/>
    </source>
</evidence>
<dbReference type="RefSeq" id="WP_369278373.1">
    <property type="nucleotide sequence ID" value="NZ_JBJVMW010000014.1"/>
</dbReference>
<feature type="domain" description="YDG" evidence="2">
    <location>
        <begin position="8"/>
        <end position="163"/>
    </location>
</feature>
<dbReference type="Pfam" id="PF02182">
    <property type="entry name" value="SAD_SRA"/>
    <property type="match status" value="1"/>
</dbReference>
<feature type="compositionally biased region" description="Acidic residues" evidence="1">
    <location>
        <begin position="186"/>
        <end position="195"/>
    </location>
</feature>
<dbReference type="InterPro" id="IPR036987">
    <property type="entry name" value="SRA-YDG_sf"/>
</dbReference>
<dbReference type="InterPro" id="IPR045134">
    <property type="entry name" value="UHRF1/2-like"/>
</dbReference>
<dbReference type="InterPro" id="IPR015947">
    <property type="entry name" value="PUA-like_sf"/>
</dbReference>
<dbReference type="PROSITE" id="PS51015">
    <property type="entry name" value="YDG"/>
    <property type="match status" value="1"/>
</dbReference>
<evidence type="ECO:0000313" key="3">
    <source>
        <dbReference type="EMBL" id="MFM9646682.1"/>
    </source>
</evidence>
<comment type="caution">
    <text evidence="3">The sequence shown here is derived from an EMBL/GenBank/DDBJ whole genome shotgun (WGS) entry which is preliminary data.</text>
</comment>